<dbReference type="Gene3D" id="3.10.20.90">
    <property type="entry name" value="Phosphatidylinositol 3-kinase Catalytic Subunit, Chain A, domain 1"/>
    <property type="match status" value="1"/>
</dbReference>
<dbReference type="AlphaFoldDB" id="A0A8J4RM41"/>
<evidence type="ECO:0000313" key="4">
    <source>
        <dbReference type="Proteomes" id="UP000737018"/>
    </source>
</evidence>
<keyword evidence="4" id="KW-1185">Reference proteome</keyword>
<sequence>MVDYRLLIEAEDEEEGGGGDGGFSSKPRVSVERNRRSLKLSSLFIADGLSPKSKSLYTKLPSQPLNLSVLKLDGSSFGIEVTKTATIAELKEAVEAVFDHMPQKGPGKISWPHLWGHFCLCYDGQKLVTEADPIRNYGIKDGDQLHFIRHISISYNLRKKRPKKRDVGSKQRKMSLSQSNSCDEGEQKDKEDDDCSDIEKGKLQHYDKKDRCLTKPRKARIAHLLGGSYGFAGRNAILGGINGERIDATACIDVYIGNKDHAMLDCTNEKFKHQTGYQVHQTG</sequence>
<organism evidence="3 4">
    <name type="scientific">Castanea mollissima</name>
    <name type="common">Chinese chestnut</name>
    <dbReference type="NCBI Taxonomy" id="60419"/>
    <lineage>
        <taxon>Eukaryota</taxon>
        <taxon>Viridiplantae</taxon>
        <taxon>Streptophyta</taxon>
        <taxon>Embryophyta</taxon>
        <taxon>Tracheophyta</taxon>
        <taxon>Spermatophyta</taxon>
        <taxon>Magnoliopsida</taxon>
        <taxon>eudicotyledons</taxon>
        <taxon>Gunneridae</taxon>
        <taxon>Pentapetalae</taxon>
        <taxon>rosids</taxon>
        <taxon>fabids</taxon>
        <taxon>Fagales</taxon>
        <taxon>Fagaceae</taxon>
        <taxon>Castanea</taxon>
    </lineage>
</organism>
<protein>
    <recommendedName>
        <fullName evidence="2">SNRNP25 ubiquitin-like domain-containing protein</fullName>
    </recommendedName>
</protein>
<gene>
    <name evidence="3" type="ORF">CMV_010983</name>
</gene>
<proteinExistence type="predicted"/>
<reference evidence="3" key="1">
    <citation type="submission" date="2020-03" db="EMBL/GenBank/DDBJ databases">
        <title>Castanea mollissima Vanexum genome sequencing.</title>
        <authorList>
            <person name="Staton M."/>
        </authorList>
    </citation>
    <scope>NUCLEOTIDE SEQUENCE</scope>
    <source>
        <tissue evidence="3">Leaf</tissue>
    </source>
</reference>
<evidence type="ECO:0000313" key="3">
    <source>
        <dbReference type="EMBL" id="KAF3964763.1"/>
    </source>
</evidence>
<dbReference type="InterPro" id="IPR039690">
    <property type="entry name" value="SNRNP25"/>
</dbReference>
<feature type="region of interest" description="Disordered" evidence="1">
    <location>
        <begin position="159"/>
        <end position="196"/>
    </location>
</feature>
<dbReference type="OrthoDB" id="72819at2759"/>
<comment type="caution">
    <text evidence="3">The sequence shown here is derived from an EMBL/GenBank/DDBJ whole genome shotgun (WGS) entry which is preliminary data.</text>
</comment>
<dbReference type="CDD" id="cd17058">
    <property type="entry name" value="Ubl_SNRNP25"/>
    <property type="match status" value="1"/>
</dbReference>
<dbReference type="InterPro" id="IPR029071">
    <property type="entry name" value="Ubiquitin-like_domsf"/>
</dbReference>
<feature type="domain" description="SNRNP25 ubiquitin-like" evidence="2">
    <location>
        <begin position="66"/>
        <end position="151"/>
    </location>
</feature>
<dbReference type="EMBL" id="JRKL02001317">
    <property type="protein sequence ID" value="KAF3964763.1"/>
    <property type="molecule type" value="Genomic_DNA"/>
</dbReference>
<dbReference type="SUPFAM" id="SSF54236">
    <property type="entry name" value="Ubiquitin-like"/>
    <property type="match status" value="1"/>
</dbReference>
<accession>A0A8J4RM41</accession>
<dbReference type="GO" id="GO:0000398">
    <property type="term" value="P:mRNA splicing, via spliceosome"/>
    <property type="evidence" value="ECO:0007669"/>
    <property type="project" value="InterPro"/>
</dbReference>
<dbReference type="InterPro" id="IPR040610">
    <property type="entry name" value="SNRNP25_ubiquitin"/>
</dbReference>
<dbReference type="PANTHER" id="PTHR14942">
    <property type="entry name" value="U11/U12 SMALL NUCLEAR RIBONUCLEOPROTEIN 25 KDA PROTEIN"/>
    <property type="match status" value="1"/>
</dbReference>
<dbReference type="PANTHER" id="PTHR14942:SF2">
    <property type="entry name" value="UBIQUITIN-LIKE SUPERFAMILY PROTEIN"/>
    <property type="match status" value="1"/>
</dbReference>
<evidence type="ECO:0000259" key="2">
    <source>
        <dbReference type="Pfam" id="PF18036"/>
    </source>
</evidence>
<name>A0A8J4RM41_9ROSI</name>
<evidence type="ECO:0000256" key="1">
    <source>
        <dbReference type="SAM" id="MobiDB-lite"/>
    </source>
</evidence>
<dbReference type="Proteomes" id="UP000737018">
    <property type="component" value="Unassembled WGS sequence"/>
</dbReference>
<dbReference type="Pfam" id="PF18036">
    <property type="entry name" value="Ubiquitin_4"/>
    <property type="match status" value="1"/>
</dbReference>